<dbReference type="InterPro" id="IPR001005">
    <property type="entry name" value="SANT/Myb"/>
</dbReference>
<dbReference type="GO" id="GO:0005634">
    <property type="term" value="C:nucleus"/>
    <property type="evidence" value="ECO:0007669"/>
    <property type="project" value="TreeGrafter"/>
</dbReference>
<name>A0A6J1XMH6_ACIJB</name>
<dbReference type="SMART" id="SM00717">
    <property type="entry name" value="SANT"/>
    <property type="match status" value="1"/>
</dbReference>
<dbReference type="Proteomes" id="UP001652583">
    <property type="component" value="Chromosome E2"/>
</dbReference>
<gene>
    <name evidence="4" type="primary">MYPOP</name>
</gene>
<accession>A0A6J1XMH6</accession>
<dbReference type="InterPro" id="IPR052870">
    <property type="entry name" value="Myb-related_repressor"/>
</dbReference>
<reference evidence="4" key="1">
    <citation type="submission" date="2025-08" db="UniProtKB">
        <authorList>
            <consortium name="RefSeq"/>
        </authorList>
    </citation>
    <scope>IDENTIFICATION</scope>
    <source>
        <tissue evidence="4">Blood</tissue>
    </source>
</reference>
<feature type="compositionally biased region" description="Low complexity" evidence="1">
    <location>
        <begin position="133"/>
        <end position="149"/>
    </location>
</feature>
<feature type="domain" description="Myb-like" evidence="2">
    <location>
        <begin position="12"/>
        <end position="84"/>
    </location>
</feature>
<dbReference type="GO" id="GO:0000978">
    <property type="term" value="F:RNA polymerase II cis-regulatory region sequence-specific DNA binding"/>
    <property type="evidence" value="ECO:0007669"/>
    <property type="project" value="TreeGrafter"/>
</dbReference>
<dbReference type="KEGG" id="aju:113593424"/>
<feature type="region of interest" description="Disordered" evidence="1">
    <location>
        <begin position="302"/>
        <end position="335"/>
    </location>
</feature>
<feature type="region of interest" description="Disordered" evidence="1">
    <location>
        <begin position="361"/>
        <end position="402"/>
    </location>
</feature>
<proteinExistence type="predicted"/>
<feature type="compositionally biased region" description="Basic residues" evidence="1">
    <location>
        <begin position="384"/>
        <end position="402"/>
    </location>
</feature>
<feature type="compositionally biased region" description="Pro residues" evidence="1">
    <location>
        <begin position="308"/>
        <end position="331"/>
    </location>
</feature>
<dbReference type="GO" id="GO:0000981">
    <property type="term" value="F:DNA-binding transcription factor activity, RNA polymerase II-specific"/>
    <property type="evidence" value="ECO:0007669"/>
    <property type="project" value="TreeGrafter"/>
</dbReference>
<dbReference type="PROSITE" id="PS50090">
    <property type="entry name" value="MYB_LIKE"/>
    <property type="match status" value="1"/>
</dbReference>
<dbReference type="InterPro" id="IPR028002">
    <property type="entry name" value="Myb_DNA-bind_5"/>
</dbReference>
<feature type="compositionally biased region" description="Pro residues" evidence="1">
    <location>
        <begin position="370"/>
        <end position="380"/>
    </location>
</feature>
<evidence type="ECO:0000256" key="1">
    <source>
        <dbReference type="SAM" id="MobiDB-lite"/>
    </source>
</evidence>
<dbReference type="RefSeq" id="XP_026893650.2">
    <property type="nucleotide sequence ID" value="XM_027037849.2"/>
</dbReference>
<organism evidence="3 4">
    <name type="scientific">Acinonyx jubatus</name>
    <name type="common">Cheetah</name>
    <dbReference type="NCBI Taxonomy" id="32536"/>
    <lineage>
        <taxon>Eukaryota</taxon>
        <taxon>Metazoa</taxon>
        <taxon>Chordata</taxon>
        <taxon>Craniata</taxon>
        <taxon>Vertebrata</taxon>
        <taxon>Euteleostomi</taxon>
        <taxon>Mammalia</taxon>
        <taxon>Eutheria</taxon>
        <taxon>Laurasiatheria</taxon>
        <taxon>Carnivora</taxon>
        <taxon>Feliformia</taxon>
        <taxon>Felidae</taxon>
        <taxon>Felinae</taxon>
        <taxon>Acinonyx</taxon>
    </lineage>
</organism>
<protein>
    <submittedName>
        <fullName evidence="4">Myb-related transcription factor, partner of profilin isoform X2</fullName>
    </submittedName>
</protein>
<sequence>MASAAAGEAEETTRLRKPRFSFEENQILIREVRAHYPQLYGAQSRRVSVAERRRVWDGIAAKINGITSWKRTGQEVQKRWNDFKRRTKEKLARVPHSTQGAGPAAEDAFSAEEETIFAILGPGVAAPGGGAGAEQPSVAASSQPSAASAGTQRYVLSEDRREDRRADTPAHSKGGSSSPEQWARPSCSPQEGGCPPPKERESPPPPALQTVQLPRLALSPPPPAPPPPPPQPPQQVHVAPSSPSPPPPPLPPPTPSAPDPSLDFLRAQQETANAIRELAGTLQQGLAKLSEALSALLPLLPGTAVDRLPPPLPPPPPPPPPPRPLLPPPTPKAEITPEPVSVVAAVVDGAVVAARGVIIAPRSEEAGATRPPPAPLPPHDSPPHKRRKGFPTRKRRGRWKSP</sequence>
<feature type="compositionally biased region" description="Pro residues" evidence="1">
    <location>
        <begin position="242"/>
        <end position="258"/>
    </location>
</feature>
<evidence type="ECO:0000313" key="4">
    <source>
        <dbReference type="RefSeq" id="XP_026893650.2"/>
    </source>
</evidence>
<feature type="compositionally biased region" description="Basic and acidic residues" evidence="1">
    <location>
        <begin position="156"/>
        <end position="170"/>
    </location>
</feature>
<dbReference type="PANTHER" id="PTHR32345">
    <property type="entry name" value="MYB-RELATED TRANSCRIPTION FACTOR, PARTNER OF PROFILIN"/>
    <property type="match status" value="1"/>
</dbReference>
<dbReference type="PRINTS" id="PR01217">
    <property type="entry name" value="PRICHEXTENSN"/>
</dbReference>
<feature type="region of interest" description="Disordered" evidence="1">
    <location>
        <begin position="127"/>
        <end position="263"/>
    </location>
</feature>
<dbReference type="Pfam" id="PF13873">
    <property type="entry name" value="Myb_DNA-bind_5"/>
    <property type="match status" value="1"/>
</dbReference>
<evidence type="ECO:0000313" key="3">
    <source>
        <dbReference type="Proteomes" id="UP001652583"/>
    </source>
</evidence>
<dbReference type="AlphaFoldDB" id="A0A6J1XMH6"/>
<dbReference type="GeneID" id="113593424"/>
<keyword evidence="3" id="KW-1185">Reference proteome</keyword>
<evidence type="ECO:0000259" key="2">
    <source>
        <dbReference type="PROSITE" id="PS50090"/>
    </source>
</evidence>
<dbReference type="PANTHER" id="PTHR32345:SF3">
    <property type="entry name" value="MYB-RELATED TRANSCRIPTION FACTOR, PARTNER OF PROFILIN"/>
    <property type="match status" value="1"/>
</dbReference>
<feature type="compositionally biased region" description="Pro residues" evidence="1">
    <location>
        <begin position="219"/>
        <end position="233"/>
    </location>
</feature>